<evidence type="ECO:0000313" key="8">
    <source>
        <dbReference type="Proteomes" id="UP000306416"/>
    </source>
</evidence>
<dbReference type="SUPFAM" id="SSF47384">
    <property type="entry name" value="Homodimeric domain of signal transducing histidine kinase"/>
    <property type="match status" value="1"/>
</dbReference>
<dbReference type="CDD" id="cd00156">
    <property type="entry name" value="REC"/>
    <property type="match status" value="1"/>
</dbReference>
<dbReference type="SUPFAM" id="SSF55785">
    <property type="entry name" value="PYP-like sensor domain (PAS domain)"/>
    <property type="match status" value="1"/>
</dbReference>
<proteinExistence type="predicted"/>
<dbReference type="PROSITE" id="PS50109">
    <property type="entry name" value="HIS_KIN"/>
    <property type="match status" value="1"/>
</dbReference>
<reference evidence="7 8" key="1">
    <citation type="submission" date="2019-04" db="EMBL/GenBank/DDBJ databases">
        <title>Geobacter oryzae sp. nov., ferric-reducing bacteria isolated from paddy soil.</title>
        <authorList>
            <person name="Xu Z."/>
            <person name="Masuda Y."/>
            <person name="Itoh H."/>
            <person name="Senoo K."/>
        </authorList>
    </citation>
    <scope>NUCLEOTIDE SEQUENCE [LARGE SCALE GENOMIC DNA]</scope>
    <source>
        <strain evidence="7 8">Red111</strain>
    </source>
</reference>
<dbReference type="SMART" id="SM00387">
    <property type="entry name" value="HATPase_c"/>
    <property type="match status" value="1"/>
</dbReference>
<dbReference type="InterPro" id="IPR036890">
    <property type="entry name" value="HATPase_C_sf"/>
</dbReference>
<dbReference type="InterPro" id="IPR036097">
    <property type="entry name" value="HisK_dim/P_sf"/>
</dbReference>
<dbReference type="InterPro" id="IPR011006">
    <property type="entry name" value="CheY-like_superfamily"/>
</dbReference>
<gene>
    <name evidence="7" type="ORF">E4633_03880</name>
</gene>
<dbReference type="CDD" id="cd00082">
    <property type="entry name" value="HisKA"/>
    <property type="match status" value="1"/>
</dbReference>
<evidence type="ECO:0000256" key="4">
    <source>
        <dbReference type="PROSITE-ProRule" id="PRU00169"/>
    </source>
</evidence>
<comment type="catalytic activity">
    <reaction evidence="1">
        <text>ATP + protein L-histidine = ADP + protein N-phospho-L-histidine.</text>
        <dbReference type="EC" id="2.7.13.3"/>
    </reaction>
</comment>
<dbReference type="Proteomes" id="UP000306416">
    <property type="component" value="Unassembled WGS sequence"/>
</dbReference>
<dbReference type="Gene3D" id="1.10.287.130">
    <property type="match status" value="1"/>
</dbReference>
<dbReference type="SMART" id="SM00448">
    <property type="entry name" value="REC"/>
    <property type="match status" value="1"/>
</dbReference>
<evidence type="ECO:0000259" key="6">
    <source>
        <dbReference type="PROSITE" id="PS50110"/>
    </source>
</evidence>
<feature type="modified residue" description="4-aspartylphosphate" evidence="4">
    <location>
        <position position="765"/>
    </location>
</feature>
<dbReference type="Pfam" id="PF07796">
    <property type="entry name" value="DUF1638"/>
    <property type="match status" value="1"/>
</dbReference>
<dbReference type="Gene3D" id="3.40.50.2300">
    <property type="match status" value="1"/>
</dbReference>
<dbReference type="InterPro" id="IPR003594">
    <property type="entry name" value="HATPase_dom"/>
</dbReference>
<dbReference type="NCBIfam" id="TIGR00229">
    <property type="entry name" value="sensory_box"/>
    <property type="match status" value="1"/>
</dbReference>
<dbReference type="CDD" id="cd00130">
    <property type="entry name" value="PAS"/>
    <property type="match status" value="1"/>
</dbReference>
<evidence type="ECO:0000256" key="2">
    <source>
        <dbReference type="ARBA" id="ARBA00012438"/>
    </source>
</evidence>
<feature type="domain" description="Response regulatory" evidence="6">
    <location>
        <begin position="714"/>
        <end position="830"/>
    </location>
</feature>
<dbReference type="RefSeq" id="WP_135868940.1">
    <property type="nucleotide sequence ID" value="NZ_SRSC01000001.1"/>
</dbReference>
<evidence type="ECO:0000313" key="7">
    <source>
        <dbReference type="EMBL" id="TGU74613.1"/>
    </source>
</evidence>
<sequence length="837" mass="91618">MEPMLICCCETLGPEVKGAIVQGRIAGFDCRTFHGCCGRPPLNWEDVRRICDGQPAILVGGECLASLGSVPDDMHRVLVLKKQHCAAVVCGERTFERLTTAGSFVVTSGWVANWRGFLDGWGFDRATAVDFFAESCAGITLLDTGSNPEGEEAVREFGTFVQRPVEVLPVPPELLALQLEKARGELQRLETEGRGTAPASDYALLLDMLSRVAKSDGEERVVDDMLAFFSLLFGAEELAYIPAASGKALRRYGVQATGEETLRALAQRMDAGFHIEEAARCFMVRLSHDDVVGWLWFGGFATPEHTRSYLNLAVTAADVCAMAISSARSVHRDLKEREEKYRLLFENMGNGFALLQMLLGPEGMAADFRFVEVNPAFESFTGQKAQELVGRTLLDVLPGFDTVQLETLGRLVLEGTPIALERYSIDARCCQVWLFRAKPGYCGLIINDITKQKLLEDKLRESVKMESVGRLAGGVAHDYNNMLSVIIGYTELLLMEFHGNRRITECLREICKAAEHSRDVTAQLLSFSRQQLISPKTLDINDAVSALAARWSTMWGAGIRVSLSLDESLWKVKIDPAQMEQVVSNIVRNAAAAMPDGGDLTIITRNVTLGEDDCSSHLDALPGDYAELAIADTGHGMDAETCRHIFEPFFTTREVGSGSGLGLATVYGMVTQNGGFVTVTSAPEAGTTFRIYLPSHVDRVAEHRALPAAHGSGTVLVIEDDEIVGRMTEKMLEHMGYRVLMAENSAQAIELCRDRETAIDLVLSDVMLPGASGREAVERILTLRPGLKIIYMSGYAAETLREKGVDRARVNFLQKPFDMASLNATIKSVLSESFATG</sequence>
<dbReference type="PRINTS" id="PR00344">
    <property type="entry name" value="BCTRLSENSOR"/>
</dbReference>
<keyword evidence="8" id="KW-1185">Reference proteome</keyword>
<dbReference type="InterPro" id="IPR013656">
    <property type="entry name" value="PAS_4"/>
</dbReference>
<evidence type="ECO:0000259" key="5">
    <source>
        <dbReference type="PROSITE" id="PS50109"/>
    </source>
</evidence>
<protein>
    <recommendedName>
        <fullName evidence="2">histidine kinase</fullName>
        <ecNumber evidence="2">2.7.13.3</ecNumber>
    </recommendedName>
</protein>
<dbReference type="InterPro" id="IPR012437">
    <property type="entry name" value="DUF1638"/>
</dbReference>
<dbReference type="Pfam" id="PF00072">
    <property type="entry name" value="Response_reg"/>
    <property type="match status" value="1"/>
</dbReference>
<dbReference type="InterPro" id="IPR005467">
    <property type="entry name" value="His_kinase_dom"/>
</dbReference>
<dbReference type="AlphaFoldDB" id="A0A4S1CLZ8"/>
<comment type="caution">
    <text evidence="7">The sequence shown here is derived from an EMBL/GenBank/DDBJ whole genome shotgun (WGS) entry which is preliminary data.</text>
</comment>
<dbReference type="PROSITE" id="PS50110">
    <property type="entry name" value="RESPONSE_REGULATORY"/>
    <property type="match status" value="1"/>
</dbReference>
<dbReference type="InterPro" id="IPR000014">
    <property type="entry name" value="PAS"/>
</dbReference>
<keyword evidence="3 4" id="KW-0597">Phosphoprotein</keyword>
<dbReference type="InterPro" id="IPR001789">
    <property type="entry name" value="Sig_transdc_resp-reg_receiver"/>
</dbReference>
<dbReference type="Gene3D" id="3.30.450.20">
    <property type="entry name" value="PAS domain"/>
    <property type="match status" value="1"/>
</dbReference>
<dbReference type="PANTHER" id="PTHR43065:SF42">
    <property type="entry name" value="TWO-COMPONENT SENSOR PPRA"/>
    <property type="match status" value="1"/>
</dbReference>
<accession>A0A4S1CLZ8</accession>
<dbReference type="InterPro" id="IPR004358">
    <property type="entry name" value="Sig_transdc_His_kin-like_C"/>
</dbReference>
<dbReference type="SMART" id="SM00091">
    <property type="entry name" value="PAS"/>
    <property type="match status" value="1"/>
</dbReference>
<dbReference type="Gene3D" id="3.30.565.10">
    <property type="entry name" value="Histidine kinase-like ATPase, C-terminal domain"/>
    <property type="match status" value="1"/>
</dbReference>
<dbReference type="GO" id="GO:0000155">
    <property type="term" value="F:phosphorelay sensor kinase activity"/>
    <property type="evidence" value="ECO:0007669"/>
    <property type="project" value="InterPro"/>
</dbReference>
<dbReference type="SMART" id="SM00388">
    <property type="entry name" value="HisKA"/>
    <property type="match status" value="1"/>
</dbReference>
<organism evidence="7 8">
    <name type="scientific">Geomonas terrae</name>
    <dbReference type="NCBI Taxonomy" id="2562681"/>
    <lineage>
        <taxon>Bacteria</taxon>
        <taxon>Pseudomonadati</taxon>
        <taxon>Thermodesulfobacteriota</taxon>
        <taxon>Desulfuromonadia</taxon>
        <taxon>Geobacterales</taxon>
        <taxon>Geobacteraceae</taxon>
        <taxon>Geomonas</taxon>
    </lineage>
</organism>
<name>A0A4S1CLZ8_9BACT</name>
<evidence type="ECO:0000256" key="1">
    <source>
        <dbReference type="ARBA" id="ARBA00000085"/>
    </source>
</evidence>
<dbReference type="InterPro" id="IPR003661">
    <property type="entry name" value="HisK_dim/P_dom"/>
</dbReference>
<dbReference type="SUPFAM" id="SSF55874">
    <property type="entry name" value="ATPase domain of HSP90 chaperone/DNA topoisomerase II/histidine kinase"/>
    <property type="match status" value="1"/>
</dbReference>
<feature type="domain" description="Histidine kinase" evidence="5">
    <location>
        <begin position="474"/>
        <end position="697"/>
    </location>
</feature>
<dbReference type="EC" id="2.7.13.3" evidence="2"/>
<dbReference type="Pfam" id="PF02518">
    <property type="entry name" value="HATPase_c"/>
    <property type="match status" value="1"/>
</dbReference>
<dbReference type="SUPFAM" id="SSF52172">
    <property type="entry name" value="CheY-like"/>
    <property type="match status" value="1"/>
</dbReference>
<dbReference type="Pfam" id="PF08448">
    <property type="entry name" value="PAS_4"/>
    <property type="match status" value="1"/>
</dbReference>
<dbReference type="InterPro" id="IPR035965">
    <property type="entry name" value="PAS-like_dom_sf"/>
</dbReference>
<evidence type="ECO:0000256" key="3">
    <source>
        <dbReference type="ARBA" id="ARBA00022553"/>
    </source>
</evidence>
<dbReference type="EMBL" id="SRSC01000001">
    <property type="protein sequence ID" value="TGU74613.1"/>
    <property type="molecule type" value="Genomic_DNA"/>
</dbReference>
<dbReference type="PANTHER" id="PTHR43065">
    <property type="entry name" value="SENSOR HISTIDINE KINASE"/>
    <property type="match status" value="1"/>
</dbReference>